<reference evidence="2" key="1">
    <citation type="submission" date="2021-01" db="EMBL/GenBank/DDBJ databases">
        <authorList>
            <person name="Corre E."/>
            <person name="Pelletier E."/>
            <person name="Niang G."/>
            <person name="Scheremetjew M."/>
            <person name="Finn R."/>
            <person name="Kale V."/>
            <person name="Holt S."/>
            <person name="Cochrane G."/>
            <person name="Meng A."/>
            <person name="Brown T."/>
            <person name="Cohen L."/>
        </authorList>
    </citation>
    <scope>NUCLEOTIDE SEQUENCE</scope>
    <source>
        <strain evidence="2">CCMP 2712</strain>
    </source>
</reference>
<protein>
    <recommendedName>
        <fullName evidence="3">Glycosyl transferase CAP10 domain-containing protein</fullName>
    </recommendedName>
</protein>
<evidence type="ECO:0008006" key="3">
    <source>
        <dbReference type="Google" id="ProtNLM"/>
    </source>
</evidence>
<gene>
    <name evidence="2" type="ORF">GTHE00462_LOCUS8459</name>
</gene>
<dbReference type="AlphaFoldDB" id="A0A7S4JYC7"/>
<keyword evidence="1" id="KW-0732">Signal</keyword>
<dbReference type="EMBL" id="HBKN01010670">
    <property type="protein sequence ID" value="CAE2278183.1"/>
    <property type="molecule type" value="Transcribed_RNA"/>
</dbReference>
<sequence length="376" mass="42332">MSFKVKRLNCKLLFLATLYVPCSSSSSSDNTLSSHASLACSGWGGGSEIITGERLQAIADISVVTASWLAYHRSLPDVIKEEHAIILIDEEGNIVSGNRTRLVLAGTVFVYSHLLPRFFLGEAFSAIYAPFVLLSHNGDEELDLREGRGEEEWKKRARSALSSGRIIGWWAQNLVCPHPAVNWLPIGLANSMWRHGDLTTMSEVMRSSQDASSKNEWLHVAFKVSEHAPGRQQVFEILSQLDFATVEGEKLPFREYLLKTSSHRFCASPRGNGIDTHRMWECLYLHTIPIVEDSLFARQFAGMIVHETEGGETFCSYTVEVLGPSLPVLLVSDWSSVQLCVLERAWELALSMEWDWEVLTMSRWKNFIRSHTREGQ</sequence>
<feature type="chain" id="PRO_5031353885" description="Glycosyl transferase CAP10 domain-containing protein" evidence="1">
    <location>
        <begin position="25"/>
        <end position="376"/>
    </location>
</feature>
<name>A0A7S4JYC7_GUITH</name>
<evidence type="ECO:0000256" key="1">
    <source>
        <dbReference type="SAM" id="SignalP"/>
    </source>
</evidence>
<organism evidence="2">
    <name type="scientific">Guillardia theta</name>
    <name type="common">Cryptophyte</name>
    <name type="synonym">Cryptomonas phi</name>
    <dbReference type="NCBI Taxonomy" id="55529"/>
    <lineage>
        <taxon>Eukaryota</taxon>
        <taxon>Cryptophyceae</taxon>
        <taxon>Pyrenomonadales</taxon>
        <taxon>Geminigeraceae</taxon>
        <taxon>Guillardia</taxon>
    </lineage>
</organism>
<accession>A0A7S4JYC7</accession>
<evidence type="ECO:0000313" key="2">
    <source>
        <dbReference type="EMBL" id="CAE2278183.1"/>
    </source>
</evidence>
<feature type="signal peptide" evidence="1">
    <location>
        <begin position="1"/>
        <end position="24"/>
    </location>
</feature>
<proteinExistence type="predicted"/>